<dbReference type="InParanoid" id="D8LW63"/>
<name>D8LW63_BLAHO</name>
<protein>
    <recommendedName>
        <fullName evidence="2">NADH-ubiquinone oxidoreductase 21kDa subunit N-terminal domain-containing protein</fullName>
    </recommendedName>
</protein>
<sequence length="81" mass="8827">MAEQVTGNTVPQRVSLHRNFAFKDYCIIAGLTLISLPLGFYFGRGNGKFVQKATMYTTGLLGLAGGYSIALVNTRKRILGE</sequence>
<gene>
    <name evidence="3" type="ORF">GSBLH_T00000437001</name>
</gene>
<dbReference type="GeneID" id="24917746"/>
<organism evidence="3">
    <name type="scientific">Blastocystis hominis</name>
    <dbReference type="NCBI Taxonomy" id="12968"/>
    <lineage>
        <taxon>Eukaryota</taxon>
        <taxon>Sar</taxon>
        <taxon>Stramenopiles</taxon>
        <taxon>Bigyra</taxon>
        <taxon>Opalozoa</taxon>
        <taxon>Opalinata</taxon>
        <taxon>Blastocystidae</taxon>
        <taxon>Blastocystis</taxon>
    </lineage>
</organism>
<dbReference type="Pfam" id="PF10785">
    <property type="entry name" value="NADH-u_ox-rdase"/>
    <property type="match status" value="1"/>
</dbReference>
<accession>D8LW63</accession>
<dbReference type="InterPro" id="IPR019721">
    <property type="entry name" value="NADH-UbQ_OxRdtase_su21_N"/>
</dbReference>
<dbReference type="RefSeq" id="XP_012894100.1">
    <property type="nucleotide sequence ID" value="XM_013038646.1"/>
</dbReference>
<dbReference type="AlphaFoldDB" id="D8LW63"/>
<proteinExistence type="predicted"/>
<evidence type="ECO:0000313" key="4">
    <source>
        <dbReference type="Proteomes" id="UP000008312"/>
    </source>
</evidence>
<feature type="domain" description="NADH-ubiquinone oxidoreductase 21kDa subunit N-terminal" evidence="2">
    <location>
        <begin position="11"/>
        <end position="80"/>
    </location>
</feature>
<keyword evidence="1" id="KW-1133">Transmembrane helix</keyword>
<reference evidence="3" key="1">
    <citation type="submission" date="2010-02" db="EMBL/GenBank/DDBJ databases">
        <title>Sequencing and annotation of the Blastocystis hominis genome.</title>
        <authorList>
            <person name="Wincker P."/>
        </authorList>
    </citation>
    <scope>NUCLEOTIDE SEQUENCE</scope>
    <source>
        <strain evidence="3">Singapore isolate B</strain>
    </source>
</reference>
<evidence type="ECO:0000313" key="3">
    <source>
        <dbReference type="EMBL" id="CBK20052.2"/>
    </source>
</evidence>
<evidence type="ECO:0000256" key="1">
    <source>
        <dbReference type="SAM" id="Phobius"/>
    </source>
</evidence>
<dbReference type="EMBL" id="FN668638">
    <property type="protein sequence ID" value="CBK20052.2"/>
    <property type="molecule type" value="Genomic_DNA"/>
</dbReference>
<evidence type="ECO:0000259" key="2">
    <source>
        <dbReference type="Pfam" id="PF10785"/>
    </source>
</evidence>
<dbReference type="Proteomes" id="UP000008312">
    <property type="component" value="Unassembled WGS sequence"/>
</dbReference>
<feature type="transmembrane region" description="Helical" evidence="1">
    <location>
        <begin position="25"/>
        <end position="43"/>
    </location>
</feature>
<keyword evidence="1" id="KW-0812">Transmembrane</keyword>
<dbReference type="OrthoDB" id="196140at2759"/>
<feature type="transmembrane region" description="Helical" evidence="1">
    <location>
        <begin position="55"/>
        <end position="72"/>
    </location>
</feature>
<keyword evidence="4" id="KW-1185">Reference proteome</keyword>
<keyword evidence="1" id="KW-0472">Membrane</keyword>